<feature type="compositionally biased region" description="Low complexity" evidence="6">
    <location>
        <begin position="1"/>
        <end position="39"/>
    </location>
</feature>
<evidence type="ECO:0000256" key="3">
    <source>
        <dbReference type="ARBA" id="ARBA00022989"/>
    </source>
</evidence>
<feature type="region of interest" description="Disordered" evidence="6">
    <location>
        <begin position="76"/>
        <end position="95"/>
    </location>
</feature>
<evidence type="ECO:0000313" key="9">
    <source>
        <dbReference type="Proteomes" id="UP000825935"/>
    </source>
</evidence>
<dbReference type="PANTHER" id="PTHR12911">
    <property type="entry name" value="SAD1/UNC-84-LIKE PROTEIN-RELATED"/>
    <property type="match status" value="1"/>
</dbReference>
<comment type="subcellular location">
    <subcellularLocation>
        <location evidence="1">Membrane</location>
    </subcellularLocation>
</comment>
<keyword evidence="3" id="KW-1133">Transmembrane helix</keyword>
<keyword evidence="4" id="KW-0472">Membrane</keyword>
<dbReference type="GO" id="GO:0016020">
    <property type="term" value="C:membrane"/>
    <property type="evidence" value="ECO:0007669"/>
    <property type="project" value="UniProtKB-SubCell"/>
</dbReference>
<dbReference type="InterPro" id="IPR012919">
    <property type="entry name" value="SUN_dom"/>
</dbReference>
<feature type="region of interest" description="Disordered" evidence="6">
    <location>
        <begin position="1"/>
        <end position="68"/>
    </location>
</feature>
<dbReference type="Gene3D" id="2.60.120.260">
    <property type="entry name" value="Galactose-binding domain-like"/>
    <property type="match status" value="1"/>
</dbReference>
<sequence>MSNPPGSSTGGPTSAGAMSTGSPLPPTLSMSTSSLAQRSSARRKNAARSILDPIDSSTPSRRSTADDPALMMAGTVEFSDGDNTAEKASLARSSGKMVSQAADSAHHGDAISNRPKLMKMSLQATKASTRNAAVSPSPRSFLLKNLLSPSFLLLIVVAGLATTTWNWRAPPSVLHADSLEGQVAELEEILTKATKMLQVQLDLVDAKIYKEVEGVKKELEEKIDEQASKFGTELHNMLARTESIESSLKKVLDAGFPSKQDVLSLINSVVDQRAAEGSGKALSLDDVRAVARRMVEIEIEKHAADGIGRVDYALGSGGGKVVDHSEGFYHGLWFGWHLLASGFLPRASNIHPLANKILEPSFGEPGQCLPLKGSNVYAVIALRTDIYPEAFSLEHVSKSVAYDISSAPKEFRVFGWRDSFKKDDAAHNFMSEVPLGNFEYDIERKHVQTFTVPKDLTGKVINTVRLEVLSNYGSSSHTCIYRFRVHGTSKASMFNAVVHPNEREQSESK</sequence>
<evidence type="ECO:0000313" key="8">
    <source>
        <dbReference type="EMBL" id="KAH7423092.1"/>
    </source>
</evidence>
<evidence type="ECO:0000259" key="7">
    <source>
        <dbReference type="PROSITE" id="PS51469"/>
    </source>
</evidence>
<dbReference type="PROSITE" id="PS51469">
    <property type="entry name" value="SUN"/>
    <property type="match status" value="1"/>
</dbReference>
<dbReference type="AlphaFoldDB" id="A0A8T2TKB0"/>
<keyword evidence="9" id="KW-1185">Reference proteome</keyword>
<dbReference type="OrthoDB" id="342281at2759"/>
<evidence type="ECO:0000256" key="6">
    <source>
        <dbReference type="SAM" id="MobiDB-lite"/>
    </source>
</evidence>
<accession>A0A8T2TKB0</accession>
<dbReference type="Proteomes" id="UP000825935">
    <property type="component" value="Chromosome 12"/>
</dbReference>
<keyword evidence="2" id="KW-0812">Transmembrane</keyword>
<organism evidence="8 9">
    <name type="scientific">Ceratopteris richardii</name>
    <name type="common">Triangle waterfern</name>
    <dbReference type="NCBI Taxonomy" id="49495"/>
    <lineage>
        <taxon>Eukaryota</taxon>
        <taxon>Viridiplantae</taxon>
        <taxon>Streptophyta</taxon>
        <taxon>Embryophyta</taxon>
        <taxon>Tracheophyta</taxon>
        <taxon>Polypodiopsida</taxon>
        <taxon>Polypodiidae</taxon>
        <taxon>Polypodiales</taxon>
        <taxon>Pteridineae</taxon>
        <taxon>Pteridaceae</taxon>
        <taxon>Parkerioideae</taxon>
        <taxon>Ceratopteris</taxon>
    </lineage>
</organism>
<dbReference type="GO" id="GO:0005635">
    <property type="term" value="C:nuclear envelope"/>
    <property type="evidence" value="ECO:0007669"/>
    <property type="project" value="TreeGrafter"/>
</dbReference>
<reference evidence="8" key="1">
    <citation type="submission" date="2021-08" db="EMBL/GenBank/DDBJ databases">
        <title>WGS assembly of Ceratopteris richardii.</title>
        <authorList>
            <person name="Marchant D.B."/>
            <person name="Chen G."/>
            <person name="Jenkins J."/>
            <person name="Shu S."/>
            <person name="Leebens-Mack J."/>
            <person name="Grimwood J."/>
            <person name="Schmutz J."/>
            <person name="Soltis P."/>
            <person name="Soltis D."/>
            <person name="Chen Z.-H."/>
        </authorList>
    </citation>
    <scope>NUCLEOTIDE SEQUENCE</scope>
    <source>
        <strain evidence="8">Whitten #5841</strain>
        <tissue evidence="8">Leaf</tissue>
    </source>
</reference>
<evidence type="ECO:0000256" key="2">
    <source>
        <dbReference type="ARBA" id="ARBA00022692"/>
    </source>
</evidence>
<name>A0A8T2TKB0_CERRI</name>
<proteinExistence type="predicted"/>
<dbReference type="InterPro" id="IPR045119">
    <property type="entry name" value="SUN1-5"/>
</dbReference>
<dbReference type="OMA" id="VNAKPWV"/>
<protein>
    <recommendedName>
        <fullName evidence="7">SUN domain-containing protein</fullName>
    </recommendedName>
</protein>
<keyword evidence="5" id="KW-0175">Coiled coil</keyword>
<dbReference type="GO" id="GO:0043495">
    <property type="term" value="F:protein-membrane adaptor activity"/>
    <property type="evidence" value="ECO:0007669"/>
    <property type="project" value="TreeGrafter"/>
</dbReference>
<feature type="domain" description="SUN" evidence="7">
    <location>
        <begin position="317"/>
        <end position="490"/>
    </location>
</feature>
<gene>
    <name evidence="8" type="ORF">KP509_12G038900</name>
</gene>
<comment type="caution">
    <text evidence="8">The sequence shown here is derived from an EMBL/GenBank/DDBJ whole genome shotgun (WGS) entry which is preliminary data.</text>
</comment>
<dbReference type="Pfam" id="PF07738">
    <property type="entry name" value="Sad1_UNC"/>
    <property type="match status" value="1"/>
</dbReference>
<dbReference type="EMBL" id="CM035417">
    <property type="protein sequence ID" value="KAH7423092.1"/>
    <property type="molecule type" value="Genomic_DNA"/>
</dbReference>
<feature type="coiled-coil region" evidence="5">
    <location>
        <begin position="176"/>
        <end position="229"/>
    </location>
</feature>
<evidence type="ECO:0000256" key="1">
    <source>
        <dbReference type="ARBA" id="ARBA00004370"/>
    </source>
</evidence>
<evidence type="ECO:0000256" key="5">
    <source>
        <dbReference type="SAM" id="Coils"/>
    </source>
</evidence>
<dbReference type="PANTHER" id="PTHR12911:SF8">
    <property type="entry name" value="KLAROID PROTEIN-RELATED"/>
    <property type="match status" value="1"/>
</dbReference>
<evidence type="ECO:0000256" key="4">
    <source>
        <dbReference type="ARBA" id="ARBA00023136"/>
    </source>
</evidence>